<dbReference type="EMBL" id="MH046811">
    <property type="protein sequence ID" value="UFX99782.1"/>
    <property type="molecule type" value="Genomic_DNA"/>
</dbReference>
<organism evidence="1">
    <name type="scientific">Megavirus baoshan</name>
    <dbReference type="NCBI Taxonomy" id="2496520"/>
    <lineage>
        <taxon>Viruses</taxon>
        <taxon>Varidnaviria</taxon>
        <taxon>Bamfordvirae</taxon>
        <taxon>Nucleocytoviricota</taxon>
        <taxon>Megaviricetes</taxon>
        <taxon>Imitervirales</taxon>
        <taxon>Mimiviridae</taxon>
        <taxon>Megamimivirinae</taxon>
        <taxon>Megavirus</taxon>
        <taxon>Megavirus baoshanense</taxon>
    </lineage>
</organism>
<evidence type="ECO:0000313" key="1">
    <source>
        <dbReference type="EMBL" id="UFX99782.1"/>
    </source>
</evidence>
<accession>A0A8K1T0W8</accession>
<reference evidence="1" key="1">
    <citation type="submission" date="2018-03" db="EMBL/GenBank/DDBJ databases">
        <title>Draft genome sequences of Megaviruse, new member of the family Mimiviridae isolated from water in Shanghai, China.</title>
        <authorList>
            <person name="Xia Y."/>
        </authorList>
    </citation>
    <scope>NUCLEOTIDE SEQUENCE</scope>
    <source>
        <strain evidence="1">SH</strain>
    </source>
</reference>
<proteinExistence type="predicted"/>
<protein>
    <submittedName>
        <fullName evidence="1">Uncharacterized protein</fullName>
    </submittedName>
</protein>
<name>A0A8K1T0W8_9VIRU</name>
<gene>
    <name evidence="1" type="ORF">Mb0279</name>
</gene>
<sequence length="69" mass="8477">MNRELDLCLLRAPLQTNILQTTIIKKKYPAKITDDHQRTLVEIEYIFFVENLNREYQSHKKKFFYWSIE</sequence>